<dbReference type="SUPFAM" id="SSF47565">
    <property type="entry name" value="Insect pheromone/odorant-binding proteins"/>
    <property type="match status" value="1"/>
</dbReference>
<protein>
    <submittedName>
        <fullName evidence="2">Uncharacterized protein LOC114332635</fullName>
    </submittedName>
</protein>
<dbReference type="GO" id="GO:0005549">
    <property type="term" value="F:odorant binding"/>
    <property type="evidence" value="ECO:0007669"/>
    <property type="project" value="InterPro"/>
</dbReference>
<dbReference type="AlphaFoldDB" id="A0A6P7G0S3"/>
<feature type="signal peptide" evidence="1">
    <location>
        <begin position="1"/>
        <end position="17"/>
    </location>
</feature>
<evidence type="ECO:0000313" key="2">
    <source>
        <dbReference type="RefSeq" id="XP_028138260.1"/>
    </source>
</evidence>
<dbReference type="Pfam" id="PF01395">
    <property type="entry name" value="PBP_GOBP"/>
    <property type="match status" value="1"/>
</dbReference>
<feature type="chain" id="PRO_5027894983" evidence="1">
    <location>
        <begin position="18"/>
        <end position="132"/>
    </location>
</feature>
<sequence length="132" mass="15296">MLKYATLLLVLVYFGESKVSPIRFTSHPEVMDKLWNDCGKKRCMRFEDLLYNLEENGGGRVMKEYNVCIFRSLGVLNKDNQIDQGIAKKLVETFFPEDTEKILKECFGKRICDLLNDIYETSVCAIRNANQL</sequence>
<dbReference type="InterPro" id="IPR006170">
    <property type="entry name" value="PBP/GOBP"/>
</dbReference>
<organism evidence="2">
    <name type="scientific">Diabrotica virgifera virgifera</name>
    <name type="common">western corn rootworm</name>
    <dbReference type="NCBI Taxonomy" id="50390"/>
    <lineage>
        <taxon>Eukaryota</taxon>
        <taxon>Metazoa</taxon>
        <taxon>Ecdysozoa</taxon>
        <taxon>Arthropoda</taxon>
        <taxon>Hexapoda</taxon>
        <taxon>Insecta</taxon>
        <taxon>Pterygota</taxon>
        <taxon>Neoptera</taxon>
        <taxon>Endopterygota</taxon>
        <taxon>Coleoptera</taxon>
        <taxon>Polyphaga</taxon>
        <taxon>Cucujiformia</taxon>
        <taxon>Chrysomeloidea</taxon>
        <taxon>Chrysomelidae</taxon>
        <taxon>Galerucinae</taxon>
        <taxon>Diabroticina</taxon>
        <taxon>Diabroticites</taxon>
        <taxon>Diabrotica</taxon>
    </lineage>
</organism>
<gene>
    <name evidence="2" type="primary">LOC114332635</name>
</gene>
<dbReference type="InParanoid" id="A0A6P7G0S3"/>
<proteinExistence type="predicted"/>
<dbReference type="RefSeq" id="XP_028138260.1">
    <property type="nucleotide sequence ID" value="XM_028282459.1"/>
</dbReference>
<name>A0A6P7G0S3_DIAVI</name>
<keyword evidence="1" id="KW-0732">Signal</keyword>
<dbReference type="Gene3D" id="1.10.238.20">
    <property type="entry name" value="Pheromone/general odorant binding protein domain"/>
    <property type="match status" value="1"/>
</dbReference>
<dbReference type="InterPro" id="IPR036728">
    <property type="entry name" value="PBP_GOBP_sf"/>
</dbReference>
<accession>A0A6P7G0S3</accession>
<reference evidence="2" key="1">
    <citation type="submission" date="2025-08" db="UniProtKB">
        <authorList>
            <consortium name="RefSeq"/>
        </authorList>
    </citation>
    <scope>IDENTIFICATION</scope>
    <source>
        <tissue evidence="2">Whole insect</tissue>
    </source>
</reference>
<evidence type="ECO:0000256" key="1">
    <source>
        <dbReference type="SAM" id="SignalP"/>
    </source>
</evidence>